<dbReference type="AlphaFoldDB" id="A0A437R5T9"/>
<feature type="binding site" evidence="13">
    <location>
        <position position="89"/>
    </location>
    <ligand>
        <name>Zn(2+)</name>
        <dbReference type="ChEBI" id="CHEBI:29105"/>
    </ligand>
</feature>
<evidence type="ECO:0000256" key="8">
    <source>
        <dbReference type="ARBA" id="ARBA00061616"/>
    </source>
</evidence>
<feature type="site" description="Stabilizes the phosphoryl group" evidence="12">
    <location>
        <position position="108"/>
    </location>
</feature>
<dbReference type="FunFam" id="3.40.50.1000:FF:000037">
    <property type="entry name" value="D,D-heptose 1,7-bisphosphate phosphatase"/>
    <property type="match status" value="1"/>
</dbReference>
<evidence type="ECO:0000256" key="7">
    <source>
        <dbReference type="ARBA" id="ARBA00031828"/>
    </source>
</evidence>
<sequence>MRKAAFLDRDGVINIDHGYLHQPEQFDFIDGVFDACRHLQNLGYLLIVVTNQSGIARGYYTEHQFALLTSWMKQQFAAHGVKIDGVYYCPHHLEKGHNPYNIDCDCRKPRPGMLTQAIREYGIDPAQSLMLGDKAADMQAAAAAGVARKVLVLSGQALSEEDKQQADEVWPSIYTALTAVQA</sequence>
<feature type="binding site" evidence="11">
    <location>
        <begin position="8"/>
        <end position="10"/>
    </location>
    <ligand>
        <name>substrate</name>
    </ligand>
</feature>
<feature type="binding site" evidence="11">
    <location>
        <begin position="16"/>
        <end position="19"/>
    </location>
    <ligand>
        <name>substrate</name>
    </ligand>
</feature>
<feature type="binding site" evidence="13">
    <location>
        <position position="10"/>
    </location>
    <ligand>
        <name>Mg(2+)</name>
        <dbReference type="ChEBI" id="CHEBI:18420"/>
    </ligand>
</feature>
<dbReference type="NCBIfam" id="TIGR00213">
    <property type="entry name" value="GmhB_yaeD"/>
    <property type="match status" value="1"/>
</dbReference>
<dbReference type="InterPro" id="IPR036412">
    <property type="entry name" value="HAD-like_sf"/>
</dbReference>
<dbReference type="GO" id="GO:0046872">
    <property type="term" value="F:metal ion binding"/>
    <property type="evidence" value="ECO:0007669"/>
    <property type="project" value="UniProtKB-KW"/>
</dbReference>
<comment type="cofactor">
    <cofactor evidence="13">
        <name>Zn(2+)</name>
        <dbReference type="ChEBI" id="CHEBI:29105"/>
    </cofactor>
</comment>
<keyword evidence="3 13" id="KW-0479">Metal-binding</keyword>
<feature type="active site" description="Nucleophile" evidence="10">
    <location>
        <position position="8"/>
    </location>
</feature>
<gene>
    <name evidence="14" type="ORF">EOE67_02005</name>
</gene>
<evidence type="ECO:0000256" key="2">
    <source>
        <dbReference type="ARBA" id="ARBA00022490"/>
    </source>
</evidence>
<feature type="binding site" evidence="11">
    <location>
        <position position="134"/>
    </location>
    <ligand>
        <name>substrate</name>
    </ligand>
</feature>
<evidence type="ECO:0000256" key="9">
    <source>
        <dbReference type="PIRNR" id="PIRNR004682"/>
    </source>
</evidence>
<dbReference type="NCBIfam" id="TIGR01662">
    <property type="entry name" value="HAD-SF-IIIA"/>
    <property type="match status" value="1"/>
</dbReference>
<feature type="binding site" evidence="13">
    <location>
        <position position="133"/>
    </location>
    <ligand>
        <name>Mg(2+)</name>
        <dbReference type="ChEBI" id="CHEBI:18420"/>
    </ligand>
</feature>
<proteinExistence type="inferred from homology"/>
<dbReference type="PANTHER" id="PTHR42891">
    <property type="entry name" value="D-GLYCERO-BETA-D-MANNO-HEPTOSE-1,7-BISPHOSPHATE 7-PHOSPHATASE"/>
    <property type="match status" value="1"/>
</dbReference>
<evidence type="ECO:0000256" key="6">
    <source>
        <dbReference type="ARBA" id="ARBA00023277"/>
    </source>
</evidence>
<evidence type="ECO:0000313" key="15">
    <source>
        <dbReference type="Proteomes" id="UP000283077"/>
    </source>
</evidence>
<comment type="similarity">
    <text evidence="8 9">Belongs to the gmhB family.</text>
</comment>
<feature type="active site" description="Proton donor" evidence="10">
    <location>
        <position position="10"/>
    </location>
</feature>
<keyword evidence="2 9" id="KW-0963">Cytoplasm</keyword>
<feature type="binding site" evidence="11">
    <location>
        <begin position="50"/>
        <end position="53"/>
    </location>
    <ligand>
        <name>substrate</name>
    </ligand>
</feature>
<feature type="binding site" evidence="13">
    <location>
        <position position="91"/>
    </location>
    <ligand>
        <name>Zn(2+)</name>
        <dbReference type="ChEBI" id="CHEBI:29105"/>
    </ligand>
</feature>
<dbReference type="GO" id="GO:0005975">
    <property type="term" value="P:carbohydrate metabolic process"/>
    <property type="evidence" value="ECO:0007669"/>
    <property type="project" value="InterPro"/>
</dbReference>
<keyword evidence="15" id="KW-1185">Reference proteome</keyword>
<dbReference type="EMBL" id="SACS01000001">
    <property type="protein sequence ID" value="RVU42095.1"/>
    <property type="molecule type" value="Genomic_DNA"/>
</dbReference>
<dbReference type="InterPro" id="IPR023214">
    <property type="entry name" value="HAD_sf"/>
</dbReference>
<feature type="binding site" evidence="13">
    <location>
        <position position="134"/>
    </location>
    <ligand>
        <name>Mg(2+)</name>
        <dbReference type="ChEBI" id="CHEBI:18420"/>
    </ligand>
</feature>
<dbReference type="NCBIfam" id="TIGR01656">
    <property type="entry name" value="Histidinol-ppas"/>
    <property type="match status" value="1"/>
</dbReference>
<organism evidence="14 15">
    <name type="scientific">Rheinheimera riviphila</name>
    <dbReference type="NCBI Taxonomy" id="1834037"/>
    <lineage>
        <taxon>Bacteria</taxon>
        <taxon>Pseudomonadati</taxon>
        <taxon>Pseudomonadota</taxon>
        <taxon>Gammaproteobacteria</taxon>
        <taxon>Chromatiales</taxon>
        <taxon>Chromatiaceae</taxon>
        <taxon>Rheinheimera</taxon>
    </lineage>
</organism>
<feature type="site" description="Stabilizes the phosphoryl group" evidence="12">
    <location>
        <position position="50"/>
    </location>
</feature>
<feature type="binding site" evidence="11">
    <location>
        <begin position="107"/>
        <end position="108"/>
    </location>
    <ligand>
        <name>substrate</name>
    </ligand>
</feature>
<comment type="cofactor">
    <cofactor evidence="13">
        <name>Mg(2+)</name>
        <dbReference type="ChEBI" id="CHEBI:18420"/>
    </cofactor>
</comment>
<dbReference type="SUPFAM" id="SSF56784">
    <property type="entry name" value="HAD-like"/>
    <property type="match status" value="1"/>
</dbReference>
<feature type="binding site" evidence="13">
    <location>
        <position position="106"/>
    </location>
    <ligand>
        <name>Zn(2+)</name>
        <dbReference type="ChEBI" id="CHEBI:29105"/>
    </ligand>
</feature>
<evidence type="ECO:0000256" key="5">
    <source>
        <dbReference type="ARBA" id="ARBA00022833"/>
    </source>
</evidence>
<dbReference type="Pfam" id="PF13242">
    <property type="entry name" value="Hydrolase_like"/>
    <property type="match status" value="1"/>
</dbReference>
<evidence type="ECO:0000256" key="1">
    <source>
        <dbReference type="ARBA" id="ARBA00004496"/>
    </source>
</evidence>
<dbReference type="GO" id="GO:0016791">
    <property type="term" value="F:phosphatase activity"/>
    <property type="evidence" value="ECO:0007669"/>
    <property type="project" value="InterPro"/>
</dbReference>
<dbReference type="InterPro" id="IPR004446">
    <property type="entry name" value="Heptose_bisP_phosphatase"/>
</dbReference>
<evidence type="ECO:0000256" key="11">
    <source>
        <dbReference type="PIRSR" id="PIRSR004682-2"/>
    </source>
</evidence>
<evidence type="ECO:0000256" key="13">
    <source>
        <dbReference type="PIRSR" id="PIRSR004682-4"/>
    </source>
</evidence>
<feature type="binding site" evidence="13">
    <location>
        <position position="104"/>
    </location>
    <ligand>
        <name>Zn(2+)</name>
        <dbReference type="ChEBI" id="CHEBI:29105"/>
    </ligand>
</feature>
<name>A0A437R5T9_9GAMM</name>
<dbReference type="EC" id="3.1.3.-" evidence="9"/>
<dbReference type="Gene3D" id="3.40.50.1000">
    <property type="entry name" value="HAD superfamily/HAD-like"/>
    <property type="match status" value="1"/>
</dbReference>
<keyword evidence="5 13" id="KW-0862">Zinc</keyword>
<protein>
    <recommendedName>
        <fullName evidence="7 9">D,D-heptose 1,7-bisphosphate phosphatase</fullName>
        <ecNumber evidence="9">3.1.3.-</ecNumber>
    </recommendedName>
</protein>
<feature type="binding site" evidence="13">
    <location>
        <position position="8"/>
    </location>
    <ligand>
        <name>Mg(2+)</name>
        <dbReference type="ChEBI" id="CHEBI:18420"/>
    </ligand>
</feature>
<keyword evidence="13" id="KW-0460">Magnesium</keyword>
<dbReference type="Proteomes" id="UP000283077">
    <property type="component" value="Unassembled WGS sequence"/>
</dbReference>
<dbReference type="InterPro" id="IPR006549">
    <property type="entry name" value="HAD-SF_hydro_IIIA"/>
</dbReference>
<evidence type="ECO:0000256" key="10">
    <source>
        <dbReference type="PIRSR" id="PIRSR004682-1"/>
    </source>
</evidence>
<keyword evidence="6 9" id="KW-0119">Carbohydrate metabolism</keyword>
<dbReference type="GO" id="GO:0005737">
    <property type="term" value="C:cytoplasm"/>
    <property type="evidence" value="ECO:0007669"/>
    <property type="project" value="UniProtKB-SubCell"/>
</dbReference>
<feature type="site" description="Contributes to substrate recognition" evidence="12">
    <location>
        <position position="107"/>
    </location>
</feature>
<evidence type="ECO:0000256" key="12">
    <source>
        <dbReference type="PIRSR" id="PIRSR004682-3"/>
    </source>
</evidence>
<reference evidence="14 15" key="1">
    <citation type="submission" date="2019-01" db="EMBL/GenBank/DDBJ databases">
        <authorList>
            <person name="Chen W.-M."/>
        </authorList>
    </citation>
    <scope>NUCLEOTIDE SEQUENCE [LARGE SCALE GENOMIC DNA]</scope>
    <source>
        <strain evidence="14 15">KYPC3</strain>
    </source>
</reference>
<dbReference type="CDD" id="cd07503">
    <property type="entry name" value="HAD_HisB-N"/>
    <property type="match status" value="1"/>
</dbReference>
<dbReference type="NCBIfam" id="NF006506">
    <property type="entry name" value="PRK08942.1"/>
    <property type="match status" value="1"/>
</dbReference>
<dbReference type="PANTHER" id="PTHR42891:SF1">
    <property type="entry name" value="D-GLYCERO-BETA-D-MANNO-HEPTOSE-1,7-BISPHOSPHATE 7-PHOSPHATASE"/>
    <property type="match status" value="1"/>
</dbReference>
<evidence type="ECO:0000256" key="4">
    <source>
        <dbReference type="ARBA" id="ARBA00022801"/>
    </source>
</evidence>
<comment type="caution">
    <text evidence="14">The sequence shown here is derived from an EMBL/GenBank/DDBJ whole genome shotgun (WGS) entry which is preliminary data.</text>
</comment>
<dbReference type="InterPro" id="IPR006543">
    <property type="entry name" value="Histidinol-phos"/>
</dbReference>
<evidence type="ECO:0000256" key="3">
    <source>
        <dbReference type="ARBA" id="ARBA00022723"/>
    </source>
</evidence>
<evidence type="ECO:0000313" key="14">
    <source>
        <dbReference type="EMBL" id="RVU42095.1"/>
    </source>
</evidence>
<dbReference type="PIRSF" id="PIRSF004682">
    <property type="entry name" value="GmhB"/>
    <property type="match status" value="1"/>
</dbReference>
<keyword evidence="4 9" id="KW-0378">Hydrolase</keyword>
<comment type="subcellular location">
    <subcellularLocation>
        <location evidence="1 9">Cytoplasm</location>
    </subcellularLocation>
</comment>
<dbReference type="OrthoDB" id="9788272at2"/>
<accession>A0A437R5T9</accession>